<organism evidence="1 2">
    <name type="scientific">Ensete ventricosum</name>
    <name type="common">Abyssinian banana</name>
    <name type="synonym">Musa ensete</name>
    <dbReference type="NCBI Taxonomy" id="4639"/>
    <lineage>
        <taxon>Eukaryota</taxon>
        <taxon>Viridiplantae</taxon>
        <taxon>Streptophyta</taxon>
        <taxon>Embryophyta</taxon>
        <taxon>Tracheophyta</taxon>
        <taxon>Spermatophyta</taxon>
        <taxon>Magnoliopsida</taxon>
        <taxon>Liliopsida</taxon>
        <taxon>Zingiberales</taxon>
        <taxon>Musaceae</taxon>
        <taxon>Ensete</taxon>
    </lineage>
</organism>
<comment type="caution">
    <text evidence="1">The sequence shown here is derived from an EMBL/GenBank/DDBJ whole genome shotgun (WGS) entry which is preliminary data.</text>
</comment>
<accession>A0A426Y7S6</accession>
<dbReference type="EMBL" id="AMZH03014352">
    <property type="protein sequence ID" value="RRT47781.1"/>
    <property type="molecule type" value="Genomic_DNA"/>
</dbReference>
<reference evidence="1 2" key="1">
    <citation type="journal article" date="2014" name="Agronomy (Basel)">
        <title>A Draft Genome Sequence for Ensete ventricosum, the Drought-Tolerant Tree Against Hunger.</title>
        <authorList>
            <person name="Harrison J."/>
            <person name="Moore K.A."/>
            <person name="Paszkiewicz K."/>
            <person name="Jones T."/>
            <person name="Grant M."/>
            <person name="Ambacheew D."/>
            <person name="Muzemil S."/>
            <person name="Studholme D.J."/>
        </authorList>
    </citation>
    <scope>NUCLEOTIDE SEQUENCE [LARGE SCALE GENOMIC DNA]</scope>
</reference>
<sequence length="198" mass="22504">MRDLYKVRAYSQNEPFLAREMVDLLEVFEEGSLEARWATLTTRSKVWADGAEAQLFYPGVLCPPLTKEIYTTPSEMLLNNTIKNLATLDSGYFRQLTHPGLRRNCPYSNFLIQILEAQLQGLGDDVDIARLKAWEVEQLLPTTQSVLRKAKSSLAMEQSVTPERAWATIVQHKETPGFKFGIDKMGQVNYEYRGTGLP</sequence>
<dbReference type="Proteomes" id="UP000287651">
    <property type="component" value="Unassembled WGS sequence"/>
</dbReference>
<protein>
    <submittedName>
        <fullName evidence="1">Uncharacterized protein</fullName>
    </submittedName>
</protein>
<evidence type="ECO:0000313" key="1">
    <source>
        <dbReference type="EMBL" id="RRT47781.1"/>
    </source>
</evidence>
<name>A0A426Y7S6_ENSVE</name>
<proteinExistence type="predicted"/>
<dbReference type="AlphaFoldDB" id="A0A426Y7S6"/>
<evidence type="ECO:0000313" key="2">
    <source>
        <dbReference type="Proteomes" id="UP000287651"/>
    </source>
</evidence>
<gene>
    <name evidence="1" type="ORF">B296_00031606</name>
</gene>